<feature type="compositionally biased region" description="Acidic residues" evidence="8">
    <location>
        <begin position="24"/>
        <end position="50"/>
    </location>
</feature>
<dbReference type="Gene3D" id="3.40.190.10">
    <property type="entry name" value="Periplasmic binding protein-like II"/>
    <property type="match status" value="2"/>
</dbReference>
<dbReference type="PIRSF" id="PIRSF002854">
    <property type="entry name" value="MetQ"/>
    <property type="match status" value="1"/>
</dbReference>
<name>A0A1H9QBC6_9BACI</name>
<feature type="lipid moiety-binding region" description="S-diacylglycerol cysteine" evidence="7">
    <location>
        <position position="20"/>
    </location>
</feature>
<dbReference type="PANTHER" id="PTHR30429">
    <property type="entry name" value="D-METHIONINE-BINDING LIPOPROTEIN METQ"/>
    <property type="match status" value="1"/>
</dbReference>
<evidence type="ECO:0000256" key="5">
    <source>
        <dbReference type="ARBA" id="ARBA00023288"/>
    </source>
</evidence>
<dbReference type="STRING" id="531814.SAMN04487944_10688"/>
<evidence type="ECO:0000256" key="2">
    <source>
        <dbReference type="ARBA" id="ARBA00022729"/>
    </source>
</evidence>
<dbReference type="PROSITE" id="PS51257">
    <property type="entry name" value="PROKAR_LIPOPROTEIN"/>
    <property type="match status" value="1"/>
</dbReference>
<evidence type="ECO:0000256" key="7">
    <source>
        <dbReference type="PIRSR" id="PIRSR002854-1"/>
    </source>
</evidence>
<keyword evidence="2 9" id="KW-0732">Signal</keyword>
<keyword evidence="4" id="KW-0564">Palmitate</keyword>
<dbReference type="Pfam" id="PF03180">
    <property type="entry name" value="Lipoprotein_9"/>
    <property type="match status" value="1"/>
</dbReference>
<gene>
    <name evidence="10" type="ORF">SAMN04487944_10688</name>
</gene>
<accession>A0A1H9QBC6</accession>
<evidence type="ECO:0000256" key="1">
    <source>
        <dbReference type="ARBA" id="ARBA00004635"/>
    </source>
</evidence>
<comment type="subcellular location">
    <subcellularLocation>
        <location evidence="1">Membrane</location>
        <topology evidence="1">Lipid-anchor</topology>
    </subcellularLocation>
</comment>
<evidence type="ECO:0000313" key="10">
    <source>
        <dbReference type="EMBL" id="SER57189.1"/>
    </source>
</evidence>
<reference evidence="10 11" key="1">
    <citation type="submission" date="2016-10" db="EMBL/GenBank/DDBJ databases">
        <authorList>
            <person name="de Groot N.N."/>
        </authorList>
    </citation>
    <scope>NUCLEOTIDE SEQUENCE [LARGE SCALE GENOMIC DNA]</scope>
    <source>
        <strain evidence="10 11">CGMCC 1.7727</strain>
    </source>
</reference>
<evidence type="ECO:0000256" key="4">
    <source>
        <dbReference type="ARBA" id="ARBA00023139"/>
    </source>
</evidence>
<keyword evidence="5 6" id="KW-0449">Lipoprotein</keyword>
<evidence type="ECO:0000256" key="8">
    <source>
        <dbReference type="SAM" id="MobiDB-lite"/>
    </source>
</evidence>
<evidence type="ECO:0000256" key="3">
    <source>
        <dbReference type="ARBA" id="ARBA00023136"/>
    </source>
</evidence>
<dbReference type="PANTHER" id="PTHR30429:SF0">
    <property type="entry name" value="METHIONINE-BINDING LIPOPROTEIN METQ"/>
    <property type="match status" value="1"/>
</dbReference>
<keyword evidence="3" id="KW-0472">Membrane</keyword>
<evidence type="ECO:0000256" key="6">
    <source>
        <dbReference type="PIRNR" id="PIRNR002854"/>
    </source>
</evidence>
<proteinExistence type="inferred from homology"/>
<feature type="region of interest" description="Disordered" evidence="8">
    <location>
        <begin position="24"/>
        <end position="55"/>
    </location>
</feature>
<protein>
    <recommendedName>
        <fullName evidence="6">Lipoprotein</fullName>
    </recommendedName>
</protein>
<dbReference type="AlphaFoldDB" id="A0A1H9QBC6"/>
<comment type="similarity">
    <text evidence="6">Belongs to the nlpA lipoprotein family.</text>
</comment>
<dbReference type="SUPFAM" id="SSF53850">
    <property type="entry name" value="Periplasmic binding protein-like II"/>
    <property type="match status" value="1"/>
</dbReference>
<evidence type="ECO:0000256" key="9">
    <source>
        <dbReference type="SAM" id="SignalP"/>
    </source>
</evidence>
<keyword evidence="11" id="KW-1185">Reference proteome</keyword>
<dbReference type="Proteomes" id="UP000199687">
    <property type="component" value="Unassembled WGS sequence"/>
</dbReference>
<dbReference type="GO" id="GO:0016020">
    <property type="term" value="C:membrane"/>
    <property type="evidence" value="ECO:0007669"/>
    <property type="project" value="UniProtKB-SubCell"/>
</dbReference>
<dbReference type="InterPro" id="IPR004872">
    <property type="entry name" value="Lipoprotein_NlpA"/>
</dbReference>
<dbReference type="OrthoDB" id="9812878at2"/>
<sequence length="297" mass="32996">MKKYLVFLLTALLLTVLAACGTTDNEEEAENSNTENETEETAEENNEEEASTEKETIVVGASSVPHAEILEEAVPLLEEEGIELQIETYQDYVFPNDDLENGTLDANYFQHIPYLETQMEEKGFDFVNLGGIHFEPMGIYSKNIENLEDVQEGTVVIMSNSVSDHGRVLALLESEGLIKLDENVDIVDATVNDVVENPLNLEFDTDIDAGFLPEFYEREADSLVAINTNYAIEAGLTPSEDSLVIEGSDTPYVNVIAARSEDENNEALQKLVEVLRSEEIQNFINEKYEGAVVPVSE</sequence>
<dbReference type="EMBL" id="FOGL01000006">
    <property type="protein sequence ID" value="SER57189.1"/>
    <property type="molecule type" value="Genomic_DNA"/>
</dbReference>
<feature type="chain" id="PRO_5038423400" description="Lipoprotein" evidence="9">
    <location>
        <begin position="19"/>
        <end position="297"/>
    </location>
</feature>
<feature type="signal peptide" evidence="9">
    <location>
        <begin position="1"/>
        <end position="18"/>
    </location>
</feature>
<dbReference type="RefSeq" id="WP_089740330.1">
    <property type="nucleotide sequence ID" value="NZ_FOGL01000006.1"/>
</dbReference>
<organism evidence="10 11">
    <name type="scientific">Gracilibacillus ureilyticus</name>
    <dbReference type="NCBI Taxonomy" id="531814"/>
    <lineage>
        <taxon>Bacteria</taxon>
        <taxon>Bacillati</taxon>
        <taxon>Bacillota</taxon>
        <taxon>Bacilli</taxon>
        <taxon>Bacillales</taxon>
        <taxon>Bacillaceae</taxon>
        <taxon>Gracilibacillus</taxon>
    </lineage>
</organism>
<evidence type="ECO:0000313" key="11">
    <source>
        <dbReference type="Proteomes" id="UP000199687"/>
    </source>
</evidence>